<feature type="region of interest" description="Disordered" evidence="2">
    <location>
        <begin position="416"/>
        <end position="475"/>
    </location>
</feature>
<dbReference type="Gene3D" id="3.30.1370.50">
    <property type="entry name" value="R3H-like domain"/>
    <property type="match status" value="1"/>
</dbReference>
<dbReference type="GO" id="GO:0003723">
    <property type="term" value="F:RNA binding"/>
    <property type="evidence" value="ECO:0007669"/>
    <property type="project" value="TreeGrafter"/>
</dbReference>
<dbReference type="AlphaFoldDB" id="A0A9P8A3Y3"/>
<feature type="compositionally biased region" description="Polar residues" evidence="2">
    <location>
        <begin position="748"/>
        <end position="762"/>
    </location>
</feature>
<evidence type="ECO:0008006" key="5">
    <source>
        <dbReference type="Google" id="ProtNLM"/>
    </source>
</evidence>
<dbReference type="Pfam" id="PF04857">
    <property type="entry name" value="CAF1"/>
    <property type="match status" value="1"/>
</dbReference>
<dbReference type="Gene3D" id="3.30.420.10">
    <property type="entry name" value="Ribonuclease H-like superfamily/Ribonuclease H"/>
    <property type="match status" value="1"/>
</dbReference>
<organism evidence="3 4">
    <name type="scientific">Mortierella alpina</name>
    <name type="common">Oleaginous fungus</name>
    <name type="synonym">Mortierella renispora</name>
    <dbReference type="NCBI Taxonomy" id="64518"/>
    <lineage>
        <taxon>Eukaryota</taxon>
        <taxon>Fungi</taxon>
        <taxon>Fungi incertae sedis</taxon>
        <taxon>Mucoromycota</taxon>
        <taxon>Mortierellomycotina</taxon>
        <taxon>Mortierellomycetes</taxon>
        <taxon>Mortierellales</taxon>
        <taxon>Mortierellaceae</taxon>
        <taxon>Mortierella</taxon>
    </lineage>
</organism>
<feature type="region of interest" description="Disordered" evidence="2">
    <location>
        <begin position="649"/>
        <end position="692"/>
    </location>
</feature>
<dbReference type="Gene3D" id="3.30.70.330">
    <property type="match status" value="1"/>
</dbReference>
<evidence type="ECO:0000256" key="1">
    <source>
        <dbReference type="ARBA" id="ARBA00008372"/>
    </source>
</evidence>
<evidence type="ECO:0000313" key="3">
    <source>
        <dbReference type="EMBL" id="KAG9323883.1"/>
    </source>
</evidence>
<evidence type="ECO:0000256" key="2">
    <source>
        <dbReference type="SAM" id="MobiDB-lite"/>
    </source>
</evidence>
<name>A0A9P8A3Y3_MORAP</name>
<dbReference type="InterPro" id="IPR006941">
    <property type="entry name" value="RNase_CAF1"/>
</dbReference>
<accession>A0A9P8A3Y3</accession>
<dbReference type="PANTHER" id="PTHR15092:SF22">
    <property type="entry name" value="POLY(A)-SPECIFIC RIBONUCLEASE PNLDC1"/>
    <property type="match status" value="1"/>
</dbReference>
<dbReference type="InterPro" id="IPR036867">
    <property type="entry name" value="R3H_dom_sf"/>
</dbReference>
<dbReference type="InterPro" id="IPR036397">
    <property type="entry name" value="RNaseH_sf"/>
</dbReference>
<reference evidence="3" key="1">
    <citation type="submission" date="2021-07" db="EMBL/GenBank/DDBJ databases">
        <title>Draft genome of Mortierella alpina, strain LL118, isolated from an aspen leaf litter sample.</title>
        <authorList>
            <person name="Yang S."/>
            <person name="Vinatzer B.A."/>
        </authorList>
    </citation>
    <scope>NUCLEOTIDE SEQUENCE</scope>
    <source>
        <strain evidence="3">LL118</strain>
    </source>
</reference>
<dbReference type="SUPFAM" id="SSF82708">
    <property type="entry name" value="R3H domain"/>
    <property type="match status" value="1"/>
</dbReference>
<dbReference type="SUPFAM" id="SSF53098">
    <property type="entry name" value="Ribonuclease H-like"/>
    <property type="match status" value="1"/>
</dbReference>
<feature type="compositionally biased region" description="Acidic residues" evidence="2">
    <location>
        <begin position="458"/>
        <end position="468"/>
    </location>
</feature>
<dbReference type="PANTHER" id="PTHR15092">
    <property type="entry name" value="POLY A -SPECIFIC RIBONUCLEASE/TARGET OF EGR1, MEMBER 1"/>
    <property type="match status" value="1"/>
</dbReference>
<protein>
    <recommendedName>
        <fullName evidence="5">CAF1-domain-containing protein</fullName>
    </recommendedName>
</protein>
<feature type="compositionally biased region" description="Basic and acidic residues" evidence="2">
    <location>
        <begin position="775"/>
        <end position="787"/>
    </location>
</feature>
<feature type="compositionally biased region" description="Gly residues" evidence="2">
    <location>
        <begin position="676"/>
        <end position="687"/>
    </location>
</feature>
<dbReference type="GO" id="GO:0000175">
    <property type="term" value="F:3'-5'-RNA exonuclease activity"/>
    <property type="evidence" value="ECO:0007669"/>
    <property type="project" value="TreeGrafter"/>
</dbReference>
<dbReference type="InterPro" id="IPR012677">
    <property type="entry name" value="Nucleotide-bd_a/b_plait_sf"/>
</dbReference>
<gene>
    <name evidence="3" type="ORF">KVV02_003543</name>
</gene>
<dbReference type="EMBL" id="JAIFTL010000085">
    <property type="protein sequence ID" value="KAG9323883.1"/>
    <property type="molecule type" value="Genomic_DNA"/>
</dbReference>
<dbReference type="InterPro" id="IPR051181">
    <property type="entry name" value="CAF1_poly(A)_ribonucleases"/>
</dbReference>
<evidence type="ECO:0000313" key="4">
    <source>
        <dbReference type="Proteomes" id="UP000717515"/>
    </source>
</evidence>
<comment type="caution">
    <text evidence="3">The sequence shown here is derived from an EMBL/GenBank/DDBJ whole genome shotgun (WGS) entry which is preliminary data.</text>
</comment>
<proteinExistence type="inferred from homology"/>
<dbReference type="InterPro" id="IPR012337">
    <property type="entry name" value="RNaseH-like_sf"/>
</dbReference>
<feature type="region of interest" description="Disordered" evidence="2">
    <location>
        <begin position="730"/>
        <end position="787"/>
    </location>
</feature>
<sequence length="787" mass="88455">MEILKENFEASLPLLQKAIAECDFVAMDTEMTGLSAPINNYKPQDSLATRYSKVTHSAASFLVVQLGICTFTWSDEIGGFEARPFNFPCFPSSADEAKAGERFFQCQSTSLEFLINNGFDFNKWIRHGIPYLTHPEEEAYIIRKTEKEAHNATASDTSNNIPVDDRNREFIESTIAKIQEWLQSSEEEALTITANNSFFRRLVYQIVRTDFNDELAVTSNAQARTMTLKRMTDEIRLQKEQARIPKPPTLNLRRVLDMIADAKKPLIGHNCFLDLMQISQQFLWDLPCELEEWKRLLNREWDTIIDTKHLASHPLVAPLLTDGTGLESVSKCVQKAPFATVGPKIVMASDFSRYQADASAIAAATQDETATTMDKSAGKENVKDETKYHEAGYDAYITGQAFLRFAGYILKKRASLAEDEDEEHTRKKRKVQDGESDGSLDSAPPSISESDTIRDSQAAEEEAEEGEVPETPMERSALLEKRKRIILDNPTSDMKETEELKGYYNLLYMMRSDISIMNLLGPDEEPAERPWSFYLKNIPSSFQTSTLFHLFAPFNPHRFNWADDTSAWIQLSRYAPAVNGEEASREPYEIKALPTGALGEEYVSPFCVGDDEMAVKGRDAGVVMEAADIEIVAWKTWYDEREALARSSRETVRQQQQQLQEQSNSVRFQKRPFRGPGQGTGAPGGAGASTPQGNLHIVEYLRHAESEIHEDKRGHHQFACRAHTRSMRFSNGSAATSSMPGVDRPTVKTISPQDNASTTPSAVPTAPEAIAGSKRKFDEDEIEKQQQ</sequence>
<feature type="compositionally biased region" description="Polar residues" evidence="2">
    <location>
        <begin position="730"/>
        <end position="739"/>
    </location>
</feature>
<comment type="similarity">
    <text evidence="1">Belongs to the CAF1 family.</text>
</comment>
<dbReference type="Proteomes" id="UP000717515">
    <property type="component" value="Unassembled WGS sequence"/>
</dbReference>